<dbReference type="SUPFAM" id="SSF55048">
    <property type="entry name" value="Probable ACP-binding domain of malonyl-CoA ACP transacylase"/>
    <property type="match status" value="1"/>
</dbReference>
<dbReference type="OrthoDB" id="3390542at2"/>
<feature type="domain" description="PKS/mFAS DH" evidence="7">
    <location>
        <begin position="432"/>
        <end position="637"/>
    </location>
</feature>
<dbReference type="SMART" id="SM00827">
    <property type="entry name" value="PKS_AT"/>
    <property type="match status" value="1"/>
</dbReference>
<dbReference type="InterPro" id="IPR020807">
    <property type="entry name" value="PKS_DH"/>
</dbReference>
<dbReference type="Gene3D" id="3.30.70.3290">
    <property type="match status" value="1"/>
</dbReference>
<evidence type="ECO:0000256" key="1">
    <source>
        <dbReference type="ARBA" id="ARBA00004792"/>
    </source>
</evidence>
<dbReference type="InterPro" id="IPR016035">
    <property type="entry name" value="Acyl_Trfase/lysoPLipase"/>
</dbReference>
<dbReference type="Pfam" id="PF00698">
    <property type="entry name" value="Acyl_transf_1"/>
    <property type="match status" value="1"/>
</dbReference>
<dbReference type="GO" id="GO:0004312">
    <property type="term" value="F:fatty acid synthase activity"/>
    <property type="evidence" value="ECO:0007669"/>
    <property type="project" value="TreeGrafter"/>
</dbReference>
<dbReference type="AlphaFoldDB" id="A0A3G2JMS8"/>
<dbReference type="InterPro" id="IPR014043">
    <property type="entry name" value="Acyl_transferase_dom"/>
</dbReference>
<evidence type="ECO:0000313" key="8">
    <source>
        <dbReference type="EMBL" id="AYN42725.1"/>
    </source>
</evidence>
<dbReference type="EMBL" id="CP033073">
    <property type="protein sequence ID" value="AYN42725.1"/>
    <property type="molecule type" value="Genomic_DNA"/>
</dbReference>
<dbReference type="SUPFAM" id="SSF52151">
    <property type="entry name" value="FabD/lysophospholipase-like"/>
    <property type="match status" value="1"/>
</dbReference>
<feature type="region of interest" description="C-terminal hotdog fold" evidence="5">
    <location>
        <begin position="565"/>
        <end position="637"/>
    </location>
</feature>
<dbReference type="PANTHER" id="PTHR43775:SF51">
    <property type="entry name" value="INACTIVE PHENOLPHTHIOCEROL SYNTHESIS POLYKETIDE SYNTHASE TYPE I PKS1-RELATED"/>
    <property type="match status" value="1"/>
</dbReference>
<keyword evidence="9" id="KW-1185">Reference proteome</keyword>
<dbReference type="PANTHER" id="PTHR43775">
    <property type="entry name" value="FATTY ACID SYNTHASE"/>
    <property type="match status" value="1"/>
</dbReference>
<dbReference type="Pfam" id="PF21089">
    <property type="entry name" value="PKS_DH_N"/>
    <property type="match status" value="1"/>
</dbReference>
<comment type="caution">
    <text evidence="5">Lacks conserved residue(s) required for the propagation of feature annotation.</text>
</comment>
<dbReference type="Pfam" id="PF14765">
    <property type="entry name" value="PS-DH"/>
    <property type="match status" value="1"/>
</dbReference>
<keyword evidence="4" id="KW-0012">Acyltransferase</keyword>
<evidence type="ECO:0000256" key="5">
    <source>
        <dbReference type="PROSITE-ProRule" id="PRU01363"/>
    </source>
</evidence>
<feature type="region of interest" description="Disordered" evidence="6">
    <location>
        <begin position="24"/>
        <end position="52"/>
    </location>
</feature>
<dbReference type="InterPro" id="IPR049551">
    <property type="entry name" value="PKS_DH_C"/>
</dbReference>
<protein>
    <submittedName>
        <fullName evidence="8">Polyketide synthase</fullName>
    </submittedName>
</protein>
<comment type="pathway">
    <text evidence="1">Antibiotic biosynthesis.</text>
</comment>
<dbReference type="Gene3D" id="3.40.366.10">
    <property type="entry name" value="Malonyl-Coenzyme A Acyl Carrier Protein, domain 2"/>
    <property type="match status" value="1"/>
</dbReference>
<dbReference type="InterPro" id="IPR049900">
    <property type="entry name" value="PKS_mFAS_DH"/>
</dbReference>
<dbReference type="InterPro" id="IPR016036">
    <property type="entry name" value="Malonyl_transacylase_ACP-bd"/>
</dbReference>
<dbReference type="Proteomes" id="UP000268329">
    <property type="component" value="Chromosome"/>
</dbReference>
<keyword evidence="2" id="KW-0808">Transferase</keyword>
<dbReference type="SMART" id="SM00826">
    <property type="entry name" value="PKS_DH"/>
    <property type="match status" value="1"/>
</dbReference>
<dbReference type="InterPro" id="IPR042104">
    <property type="entry name" value="PKS_dehydratase_sf"/>
</dbReference>
<evidence type="ECO:0000313" key="9">
    <source>
        <dbReference type="Proteomes" id="UP000268329"/>
    </source>
</evidence>
<sequence>MPWLLSGHTPDALRAQAARLLDHLSTAPDRPAPARRRARPRPHPARPPAAVLGRTRDELTAGVRAVAEGRTPGAGVLGTATDGRLAFLFSGQGSQLPGMGTRLAAAFPAFAAAFDEVRAHLDPLLDRPLADVLHSAELLERTEYTQPALFAVQVALYRLLESFAVRPDLLAGHSVGEFAAAHVAGVLGLRDACALVAARGRLMQALPEGGAMIAVRATEDEVGPLLGDGVGIAAVNGPASLVVSGPAGPARALAARFERTKELAVSHAFHSALMEPMLEEFREVAAALSYGTARIPLVSALTGAPAAPDELSTPEYWVRHAREAVRFADAVTALHDAGARHFAEVGPGSALTAAAGECLPDGTAVVPLLRKDREETEALLTGLAALHAHGAAVDWTALLSHRDGFDLPTYAFRRTRYWMTGDLGLPRPAAGHPLLGTAVELAGADGTLYTGHLSLADHPWLADHRVGGVPLLPGTAFVEMALAAGARVDCGTVDDLTVTEPLILPEDGAVRLQCTVGEPDASGARAFRVYAARADGDPWTTHATGVLRPAGDRPPDLTAWPPPGAEPVDLDGVYERLAELGAEYGPRFQGLRAAWRHGDEAYAEVDVPASPPRSVCTRRCSTPPCTPSGCAREPGSA</sequence>
<dbReference type="InterPro" id="IPR049552">
    <property type="entry name" value="PKS_DH_N"/>
</dbReference>
<gene>
    <name evidence="8" type="ORF">D9753_31965</name>
</gene>
<dbReference type="Gene3D" id="3.10.129.110">
    <property type="entry name" value="Polyketide synthase dehydratase"/>
    <property type="match status" value="1"/>
</dbReference>
<name>A0A3G2JMS8_9ACTN</name>
<dbReference type="KEGG" id="sdd:D9753_31965"/>
<organism evidence="8 9">
    <name type="scientific">Streptomyces dangxiongensis</name>
    <dbReference type="NCBI Taxonomy" id="1442032"/>
    <lineage>
        <taxon>Bacteria</taxon>
        <taxon>Bacillati</taxon>
        <taxon>Actinomycetota</taxon>
        <taxon>Actinomycetes</taxon>
        <taxon>Kitasatosporales</taxon>
        <taxon>Streptomycetaceae</taxon>
        <taxon>Streptomyces</taxon>
    </lineage>
</organism>
<reference evidence="8 9" key="1">
    <citation type="submission" date="2018-10" db="EMBL/GenBank/DDBJ databases">
        <title>The genome of Streptomyces dangxiongensis Z022.</title>
        <authorList>
            <person name="Zhang B."/>
        </authorList>
    </citation>
    <scope>NUCLEOTIDE SEQUENCE [LARGE SCALE GENOMIC DNA]</scope>
    <source>
        <strain evidence="8 9">Z022</strain>
    </source>
</reference>
<proteinExistence type="predicted"/>
<feature type="compositionally biased region" description="Basic residues" evidence="6">
    <location>
        <begin position="33"/>
        <end position="44"/>
    </location>
</feature>
<dbReference type="GO" id="GO:0006633">
    <property type="term" value="P:fatty acid biosynthetic process"/>
    <property type="evidence" value="ECO:0007669"/>
    <property type="project" value="TreeGrafter"/>
</dbReference>
<evidence type="ECO:0000256" key="3">
    <source>
        <dbReference type="ARBA" id="ARBA00023268"/>
    </source>
</evidence>
<evidence type="ECO:0000256" key="6">
    <source>
        <dbReference type="SAM" id="MobiDB-lite"/>
    </source>
</evidence>
<evidence type="ECO:0000256" key="2">
    <source>
        <dbReference type="ARBA" id="ARBA00022679"/>
    </source>
</evidence>
<dbReference type="InterPro" id="IPR001227">
    <property type="entry name" value="Ac_transferase_dom_sf"/>
</dbReference>
<dbReference type="InterPro" id="IPR050091">
    <property type="entry name" value="PKS_NRPS_Biosynth_Enz"/>
</dbReference>
<keyword evidence="3" id="KW-0511">Multifunctional enzyme</keyword>
<evidence type="ECO:0000256" key="4">
    <source>
        <dbReference type="ARBA" id="ARBA00023315"/>
    </source>
</evidence>
<evidence type="ECO:0000259" key="7">
    <source>
        <dbReference type="PROSITE" id="PS52019"/>
    </source>
</evidence>
<feature type="region of interest" description="N-terminal hotdog fold" evidence="5">
    <location>
        <begin position="432"/>
        <end position="554"/>
    </location>
</feature>
<accession>A0A3G2JMS8</accession>
<dbReference type="PROSITE" id="PS52019">
    <property type="entry name" value="PKS_MFAS_DH"/>
    <property type="match status" value="1"/>
</dbReference>